<evidence type="ECO:0000313" key="13">
    <source>
        <dbReference type="Proteomes" id="UP000276133"/>
    </source>
</evidence>
<feature type="domain" description="Ig-like" evidence="11">
    <location>
        <begin position="1160"/>
        <end position="1239"/>
    </location>
</feature>
<dbReference type="InterPro" id="IPR003599">
    <property type="entry name" value="Ig_sub"/>
</dbReference>
<feature type="domain" description="SH3" evidence="9">
    <location>
        <begin position="60"/>
        <end position="130"/>
    </location>
</feature>
<dbReference type="InterPro" id="IPR007110">
    <property type="entry name" value="Ig-like_dom"/>
</dbReference>
<feature type="domain" description="Ig-like" evidence="11">
    <location>
        <begin position="1042"/>
        <end position="1136"/>
    </location>
</feature>
<dbReference type="SMART" id="SM00409">
    <property type="entry name" value="IG"/>
    <property type="match status" value="8"/>
</dbReference>
<evidence type="ECO:0000256" key="3">
    <source>
        <dbReference type="ARBA" id="ARBA00022443"/>
    </source>
</evidence>
<dbReference type="Gene3D" id="2.30.29.30">
    <property type="entry name" value="Pleckstrin-homology domain (PH domain)/Phosphotyrosine-binding domain (PTB)"/>
    <property type="match status" value="1"/>
</dbReference>
<feature type="domain" description="Ig-like" evidence="11">
    <location>
        <begin position="658"/>
        <end position="747"/>
    </location>
</feature>
<dbReference type="Proteomes" id="UP000276133">
    <property type="component" value="Unassembled WGS sequence"/>
</dbReference>
<evidence type="ECO:0000259" key="11">
    <source>
        <dbReference type="PROSITE" id="PS50835"/>
    </source>
</evidence>
<dbReference type="GO" id="GO:0005737">
    <property type="term" value="C:cytoplasm"/>
    <property type="evidence" value="ECO:0007669"/>
    <property type="project" value="UniProtKB-SubCell"/>
</dbReference>
<evidence type="ECO:0000256" key="7">
    <source>
        <dbReference type="ARBA" id="ARBA00023319"/>
    </source>
</evidence>
<accession>A0A3M7R319</accession>
<feature type="domain" description="DH" evidence="10">
    <location>
        <begin position="161"/>
        <end position="340"/>
    </location>
</feature>
<keyword evidence="13" id="KW-1185">Reference proteome</keyword>
<evidence type="ECO:0000256" key="4">
    <source>
        <dbReference type="ARBA" id="ARBA00022490"/>
    </source>
</evidence>
<evidence type="ECO:0000256" key="1">
    <source>
        <dbReference type="ARBA" id="ARBA00004496"/>
    </source>
</evidence>
<reference evidence="12 13" key="1">
    <citation type="journal article" date="2018" name="Sci. Rep.">
        <title>Genomic signatures of local adaptation to the degree of environmental predictability in rotifers.</title>
        <authorList>
            <person name="Franch-Gras L."/>
            <person name="Hahn C."/>
            <person name="Garcia-Roger E.M."/>
            <person name="Carmona M.J."/>
            <person name="Serra M."/>
            <person name="Gomez A."/>
        </authorList>
    </citation>
    <scope>NUCLEOTIDE SEQUENCE [LARGE SCALE GENOMIC DNA]</scope>
    <source>
        <strain evidence="12">HYR1</strain>
    </source>
</reference>
<name>A0A3M7R319_BRAPC</name>
<evidence type="ECO:0000256" key="8">
    <source>
        <dbReference type="PROSITE-ProRule" id="PRU00192"/>
    </source>
</evidence>
<dbReference type="GO" id="GO:0005085">
    <property type="term" value="F:guanyl-nucleotide exchange factor activity"/>
    <property type="evidence" value="ECO:0007669"/>
    <property type="project" value="InterPro"/>
</dbReference>
<evidence type="ECO:0000259" key="9">
    <source>
        <dbReference type="PROSITE" id="PS50002"/>
    </source>
</evidence>
<evidence type="ECO:0000256" key="5">
    <source>
        <dbReference type="ARBA" id="ARBA00022553"/>
    </source>
</evidence>
<feature type="non-terminal residue" evidence="12">
    <location>
        <position position="1680"/>
    </location>
</feature>
<evidence type="ECO:0000259" key="10">
    <source>
        <dbReference type="PROSITE" id="PS50010"/>
    </source>
</evidence>
<dbReference type="SUPFAM" id="SSF48065">
    <property type="entry name" value="DBL homology domain (DH-domain)"/>
    <property type="match status" value="1"/>
</dbReference>
<dbReference type="InterPro" id="IPR036028">
    <property type="entry name" value="SH3-like_dom_sf"/>
</dbReference>
<feature type="domain" description="Ig-like" evidence="11">
    <location>
        <begin position="937"/>
        <end position="1017"/>
    </location>
</feature>
<dbReference type="InterPro" id="IPR013783">
    <property type="entry name" value="Ig-like_fold"/>
</dbReference>
<comment type="similarity">
    <text evidence="2">Belongs to the protein kinase superfamily. CAMK Ser/Thr protein kinase family.</text>
</comment>
<evidence type="ECO:0000313" key="12">
    <source>
        <dbReference type="EMBL" id="RNA17973.1"/>
    </source>
</evidence>
<keyword evidence="6" id="KW-1015">Disulfide bond</keyword>
<dbReference type="InterPro" id="IPR011993">
    <property type="entry name" value="PH-like_dom_sf"/>
</dbReference>
<feature type="domain" description="Ig-like" evidence="11">
    <location>
        <begin position="1362"/>
        <end position="1468"/>
    </location>
</feature>
<keyword evidence="7" id="KW-0393">Immunoglobulin domain</keyword>
<protein>
    <submittedName>
        <fullName evidence="12">Muscle M-line assembly unc-89-like</fullName>
    </submittedName>
</protein>
<dbReference type="InterPro" id="IPR003598">
    <property type="entry name" value="Ig_sub2"/>
</dbReference>
<dbReference type="SMART" id="SM00408">
    <property type="entry name" value="IGc2"/>
    <property type="match status" value="5"/>
</dbReference>
<dbReference type="InterPro" id="IPR036179">
    <property type="entry name" value="Ig-like_dom_sf"/>
</dbReference>
<proteinExistence type="inferred from homology"/>
<dbReference type="InterPro" id="IPR000219">
    <property type="entry name" value="DH_dom"/>
</dbReference>
<dbReference type="Pfam" id="PF07679">
    <property type="entry name" value="I-set"/>
    <property type="match status" value="3"/>
</dbReference>
<dbReference type="OrthoDB" id="2570713at2759"/>
<gene>
    <name evidence="12" type="ORF">BpHYR1_029124</name>
</gene>
<dbReference type="Gene3D" id="2.60.40.10">
    <property type="entry name" value="Immunoglobulins"/>
    <property type="match status" value="8"/>
</dbReference>
<comment type="caution">
    <text evidence="12">The sequence shown here is derived from an EMBL/GenBank/DDBJ whole genome shotgun (WGS) entry which is preliminary data.</text>
</comment>
<dbReference type="InterPro" id="IPR001452">
    <property type="entry name" value="SH3_domain"/>
</dbReference>
<dbReference type="EMBL" id="REGN01004333">
    <property type="protein sequence ID" value="RNA17973.1"/>
    <property type="molecule type" value="Genomic_DNA"/>
</dbReference>
<feature type="domain" description="Ig-like" evidence="11">
    <location>
        <begin position="825"/>
        <end position="916"/>
    </location>
</feature>
<dbReference type="SUPFAM" id="SSF48726">
    <property type="entry name" value="Immunoglobulin"/>
    <property type="match status" value="7"/>
</dbReference>
<dbReference type="STRING" id="10195.A0A3M7R319"/>
<dbReference type="InterPro" id="IPR013098">
    <property type="entry name" value="Ig_I-set"/>
</dbReference>
<dbReference type="CDD" id="cd00096">
    <property type="entry name" value="Ig"/>
    <property type="match status" value="1"/>
</dbReference>
<dbReference type="PANTHER" id="PTHR35971:SF5">
    <property type="entry name" value="OBSCURIN LIKE CYTOSKELETAL ADAPTOR 1"/>
    <property type="match status" value="1"/>
</dbReference>
<organism evidence="12 13">
    <name type="scientific">Brachionus plicatilis</name>
    <name type="common">Marine rotifer</name>
    <name type="synonym">Brachionus muelleri</name>
    <dbReference type="NCBI Taxonomy" id="10195"/>
    <lineage>
        <taxon>Eukaryota</taxon>
        <taxon>Metazoa</taxon>
        <taxon>Spiralia</taxon>
        <taxon>Gnathifera</taxon>
        <taxon>Rotifera</taxon>
        <taxon>Eurotatoria</taxon>
        <taxon>Monogononta</taxon>
        <taxon>Pseudotrocha</taxon>
        <taxon>Ploima</taxon>
        <taxon>Brachionidae</taxon>
        <taxon>Brachionus</taxon>
    </lineage>
</organism>
<dbReference type="PROSITE" id="PS50002">
    <property type="entry name" value="SH3"/>
    <property type="match status" value="1"/>
</dbReference>
<feature type="domain" description="Ig-like" evidence="11">
    <location>
        <begin position="1241"/>
        <end position="1345"/>
    </location>
</feature>
<dbReference type="Gene3D" id="2.30.30.40">
    <property type="entry name" value="SH3 Domains"/>
    <property type="match status" value="1"/>
</dbReference>
<evidence type="ECO:0000256" key="2">
    <source>
        <dbReference type="ARBA" id="ARBA00006692"/>
    </source>
</evidence>
<dbReference type="InterPro" id="IPR035899">
    <property type="entry name" value="DBL_dom_sf"/>
</dbReference>
<keyword evidence="3 8" id="KW-0728">SH3 domain</keyword>
<dbReference type="InterPro" id="IPR052385">
    <property type="entry name" value="Obscurin/Obscurin-like_Reg"/>
</dbReference>
<keyword evidence="4" id="KW-0963">Cytoplasm</keyword>
<dbReference type="SUPFAM" id="SSF50044">
    <property type="entry name" value="SH3-domain"/>
    <property type="match status" value="1"/>
</dbReference>
<evidence type="ECO:0000256" key="6">
    <source>
        <dbReference type="ARBA" id="ARBA00023157"/>
    </source>
</evidence>
<dbReference type="CDD" id="cd00160">
    <property type="entry name" value="RhoGEF"/>
    <property type="match status" value="1"/>
</dbReference>
<dbReference type="Gene3D" id="1.20.900.10">
    <property type="entry name" value="Dbl homology (DH) domain"/>
    <property type="match status" value="1"/>
</dbReference>
<dbReference type="SMART" id="SM00325">
    <property type="entry name" value="RhoGEF"/>
    <property type="match status" value="1"/>
</dbReference>
<dbReference type="Pfam" id="PF13927">
    <property type="entry name" value="Ig_3"/>
    <property type="match status" value="2"/>
</dbReference>
<dbReference type="PANTHER" id="PTHR35971">
    <property type="entry name" value="SI:DKEY-31G6.6"/>
    <property type="match status" value="1"/>
</dbReference>
<dbReference type="FunFam" id="2.60.40.10:FF:000425">
    <property type="entry name" value="Myosin light chain kinase"/>
    <property type="match status" value="2"/>
</dbReference>
<sequence>MRPKGRKQFDENFGYPVSLNKKTASHKKFTEFQNRRTLSHDNDNLLASSSSSEDLKTMTDEPDIYFANCDFTSSDLQSVGTTTLSLIENQFVEILDSQDPRFYLVRTRPRKDENAKIGWIPACFLEKKSTSIGQVNRRSTREVFNDDLVLASDKQQEAQIKRNYSFAELIDMENRYVRDLQFVIENYLHELSKADCPKLIKEKREFIFLNLEDIFAFHKVLFLTQLLETDGDSERLSKVFVKNRSNFELYIPYALNRQYSESTLNSYEIIRKFFDDINLTNKNTEYWISDYLNRPLDRLAQYRQFLQEQIKYTVRAKQSSLQLQEAYFVFCDIFKKIETRQLIDSIQNLPVELKTNEKLNRFDAFYIIDHENRARDRYLFLFRDHILICRLKPRTTAETIASTSFNQLGSIVSGSASLPNFFKGALVFKSYVPLSAIRSIKLDNFDENDDKLFIEINLDKNVINSSDMLFDQYDTNEGHENLLQNDNQKLVLQSKNPYSKLAFLKSLKDNLICLGYLEQTIDTLNYFQEDLTSTRMSAVGSSPAKKRKILAKKKSHEGSYANEYHESNEASMMVSQIMSNLETIRSDEDAEYDTEEGSLRGFHKIKHLNSGSILSTKSNVQKSMGSSSSNINMNDFYSMDSTNESSYYTANEHDDSRPKLIKALETVNVIEGESAIFECQISGNPKPGVNWYKYETILIDSPDFIHLEESNDTFKLVIRETNLKDNGIYKIVASNRYGQVTSSCTLNVDEDITDQDLTIIDIIDDEMNKSDNTDNDVFEEEYLHISEGSSSPGEDLEPIDQPLWLKKKVTKNQDNDYRLVVGLKPKFLKLFESCKIRENKILSLTCQVVGEPQPNLKWFKNGMELFNNSRTNITYCDNGVSSLTIPHVLLDDAGSYQVSASNQHGISVYLAEIEVESTQQEDNVFEVRKKSVCSVVPHNVFAAEKLSSGQSVARMRVNVKKEDVKVNWFRDQVALVADQKYKMVENGKERILMVDDVQIVDQGEYICQSGKHKVTLYLTINDESRDCSSELYFNDDCGKVSAKFENLSKDMFVREGVASVELKCKVHHPETQVEWFRNGQRIDQNCSKYQAISWQKERILIVKNPTSADNGNYVCQSGDHSIVLNLMVSEREKSVASSCISDEDKHNQNEQPELVYYVTQNAVLNCQVKNTSEPIVWYKDNCRLLNCEQSVNEEKYCCRQEGENRILVIKNVTHHDTGNYSCHTKSNPNDKMHFRMKIKEPRAEFVQELSNTMATSLNDKITFECITRTPRTVNPYKVKWLRDNDQISQQQSPHYQMFNYCKDQNTDGSVLNFNKLVINGPLSPGDQAEYTVFVNDSIKSSACLSIDPAILTFKPEIYVKKPQLIQRFKSDHDDELMFIKELEAFVECDEANNLVLECWTNNYGGEARWYKDGIFICPGPKFEMSSLDGRKHRLIVRNVDQNDEAIYTCMVNDLIKSSSVLSVNKDVPLRIVRGLFDMHVPEHSHGVQLVVGLNKILHSQNYLMRWFVNKQEVTENEEYSIGIENNKAVLSILREILFTLDNNSRVEFKIQELRAGVHHVELESGCTLTVESTQRRFFSKKLDNFIQWDSGVHLDLEARVNFEPSSIQWFKNHTLLSPGQKFTLINDLKNRSFLLRINDCTAKDSGIYTIDLDGLNCSCQVKVVDTPLKFVQKLQDTFFD</sequence>
<dbReference type="SUPFAM" id="SSF50729">
    <property type="entry name" value="PH domain-like"/>
    <property type="match status" value="1"/>
</dbReference>
<keyword evidence="5" id="KW-0597">Phosphoprotein</keyword>
<comment type="subcellular location">
    <subcellularLocation>
        <location evidence="1">Cytoplasm</location>
    </subcellularLocation>
</comment>
<dbReference type="Pfam" id="PF00621">
    <property type="entry name" value="RhoGEF"/>
    <property type="match status" value="1"/>
</dbReference>
<dbReference type="PROSITE" id="PS50010">
    <property type="entry name" value="DH_2"/>
    <property type="match status" value="1"/>
</dbReference>
<dbReference type="PROSITE" id="PS50835">
    <property type="entry name" value="IG_LIKE"/>
    <property type="match status" value="7"/>
</dbReference>